<dbReference type="Proteomes" id="UP000003730">
    <property type="component" value="Unassembled WGS sequence"/>
</dbReference>
<reference evidence="1 2" key="1">
    <citation type="journal article" date="2008" name="Int. J. Syst. Evol. Microbiol.">
        <title>Bizionia argentinensis sp. nov., isolated from surface marine water in Antarctica.</title>
        <authorList>
            <person name="Bercovich A."/>
            <person name="Vazquez S.C."/>
            <person name="Yankilevich P."/>
            <person name="Coria S.H."/>
            <person name="Foti M."/>
            <person name="Hernandez E."/>
            <person name="Vidal A."/>
            <person name="Ruberto L."/>
            <person name="Melo C."/>
            <person name="Marenssi S."/>
            <person name="Criscuolo M."/>
            <person name="Memoli M."/>
            <person name="Arguelles M."/>
            <person name="Mac Cormack W.P."/>
        </authorList>
    </citation>
    <scope>NUCLEOTIDE SEQUENCE [LARGE SCALE GENOMIC DNA]</scope>
    <source>
        <strain evidence="1 2">JUB59</strain>
    </source>
</reference>
<dbReference type="OrthoDB" id="1454006at2"/>
<evidence type="ECO:0000313" key="2">
    <source>
        <dbReference type="Proteomes" id="UP000003730"/>
    </source>
</evidence>
<dbReference type="AlphaFoldDB" id="G2EBX1"/>
<protein>
    <submittedName>
        <fullName evidence="1">Uncharacterized protein</fullName>
    </submittedName>
</protein>
<proteinExistence type="predicted"/>
<comment type="caution">
    <text evidence="1">The sequence shown here is derived from an EMBL/GenBank/DDBJ whole genome shotgun (WGS) entry which is preliminary data.</text>
</comment>
<organism evidence="1 2">
    <name type="scientific">Bizionia argentinensis JUB59</name>
    <dbReference type="NCBI Taxonomy" id="1046627"/>
    <lineage>
        <taxon>Bacteria</taxon>
        <taxon>Pseudomonadati</taxon>
        <taxon>Bacteroidota</taxon>
        <taxon>Flavobacteriia</taxon>
        <taxon>Flavobacteriales</taxon>
        <taxon>Flavobacteriaceae</taxon>
        <taxon>Bizionia</taxon>
    </lineage>
</organism>
<dbReference type="EMBL" id="AFXZ01000012">
    <property type="protein sequence ID" value="EGV44226.1"/>
    <property type="molecule type" value="Genomic_DNA"/>
</dbReference>
<dbReference type="STRING" id="1046627.BZARG_1000"/>
<keyword evidence="2" id="KW-1185">Reference proteome</keyword>
<name>G2EBX1_9FLAO</name>
<dbReference type="eggNOG" id="ENOG502ZEGP">
    <property type="taxonomic scope" value="Bacteria"/>
</dbReference>
<gene>
    <name evidence="1" type="ORF">BZARG_1000</name>
</gene>
<sequence>MNDIQIFEQEIKNSDKKVGKIAILRGGLNSDNPTQIMNKAVSDYVGRKGHNQFVEIHLDNPWVRVVLDGINELDYKDFVDQRL</sequence>
<accession>G2EBX1</accession>
<evidence type="ECO:0000313" key="1">
    <source>
        <dbReference type="EMBL" id="EGV44226.1"/>
    </source>
</evidence>
<dbReference type="RefSeq" id="WP_008636055.1">
    <property type="nucleotide sequence ID" value="NZ_AFXZ01000012.1"/>
</dbReference>